<evidence type="ECO:0000256" key="3">
    <source>
        <dbReference type="ARBA" id="ARBA00022692"/>
    </source>
</evidence>
<dbReference type="GO" id="GO:0016020">
    <property type="term" value="C:membrane"/>
    <property type="evidence" value="ECO:0007669"/>
    <property type="project" value="UniProtKB-SubCell"/>
</dbReference>
<dbReference type="AlphaFoldDB" id="A0A0A2SMF2"/>
<evidence type="ECO:0000313" key="7">
    <source>
        <dbReference type="EMBL" id="KGP62330.1"/>
    </source>
</evidence>
<keyword evidence="4 6" id="KW-1133">Transmembrane helix</keyword>
<evidence type="ECO:0000256" key="6">
    <source>
        <dbReference type="SAM" id="Phobius"/>
    </source>
</evidence>
<dbReference type="OrthoDB" id="9783692at2"/>
<comment type="similarity">
    <text evidence="2">Belongs to the TerC family.</text>
</comment>
<protein>
    <submittedName>
        <fullName evidence="7">Uncharacterized protein</fullName>
    </submittedName>
</protein>
<evidence type="ECO:0000256" key="4">
    <source>
        <dbReference type="ARBA" id="ARBA00022989"/>
    </source>
</evidence>
<comment type="caution">
    <text evidence="7">The sequence shown here is derived from an EMBL/GenBank/DDBJ whole genome shotgun (WGS) entry which is preliminary data.</text>
</comment>
<evidence type="ECO:0000256" key="5">
    <source>
        <dbReference type="ARBA" id="ARBA00023136"/>
    </source>
</evidence>
<evidence type="ECO:0000256" key="2">
    <source>
        <dbReference type="ARBA" id="ARBA00007511"/>
    </source>
</evidence>
<name>A0A0A2SMF2_9GAMM</name>
<feature type="transmembrane region" description="Helical" evidence="6">
    <location>
        <begin position="55"/>
        <end position="76"/>
    </location>
</feature>
<sequence>MSKKQKQISLQSSFIWVAVWIILALLFNIFLWVYLAQSETSKIANQKALEFFTAYLIEQSLSMDNVFVFVMIFKYFSIPMKYQHRLLLFGVLGAHYENNTHCIWDMAR</sequence>
<reference evidence="7 8" key="1">
    <citation type="submission" date="2014-05" db="EMBL/GenBank/DDBJ databases">
        <authorList>
            <person name="Rizzardi K."/>
            <person name="Winiecka-Krusnell J."/>
            <person name="Ramliden M."/>
            <person name="Alm E."/>
            <person name="Andersson S."/>
            <person name="Byfors S."/>
        </authorList>
    </citation>
    <scope>NUCLEOTIDE SEQUENCE [LARGE SCALE GENOMIC DNA]</scope>
    <source>
        <strain evidence="7 8">LEGN</strain>
    </source>
</reference>
<accession>A0A0A2SMF2</accession>
<evidence type="ECO:0000256" key="1">
    <source>
        <dbReference type="ARBA" id="ARBA00004141"/>
    </source>
</evidence>
<gene>
    <name evidence="7" type="ORF">EP47_01815</name>
</gene>
<evidence type="ECO:0000313" key="8">
    <source>
        <dbReference type="Proteomes" id="UP000054422"/>
    </source>
</evidence>
<dbReference type="InterPro" id="IPR005496">
    <property type="entry name" value="Integral_membrane_TerC"/>
</dbReference>
<feature type="transmembrane region" description="Helical" evidence="6">
    <location>
        <begin position="12"/>
        <end position="35"/>
    </location>
</feature>
<dbReference type="PANTHER" id="PTHR30238:SF0">
    <property type="entry name" value="THYLAKOID MEMBRANE PROTEIN TERC, CHLOROPLASTIC"/>
    <property type="match status" value="1"/>
</dbReference>
<dbReference type="EMBL" id="JNCF01000079">
    <property type="protein sequence ID" value="KGP62330.1"/>
    <property type="molecule type" value="Genomic_DNA"/>
</dbReference>
<organism evidence="7 8">
    <name type="scientific">Legionella norrlandica</name>
    <dbReference type="NCBI Taxonomy" id="1498499"/>
    <lineage>
        <taxon>Bacteria</taxon>
        <taxon>Pseudomonadati</taxon>
        <taxon>Pseudomonadota</taxon>
        <taxon>Gammaproteobacteria</taxon>
        <taxon>Legionellales</taxon>
        <taxon>Legionellaceae</taxon>
        <taxon>Legionella</taxon>
    </lineage>
</organism>
<dbReference type="Pfam" id="PF03741">
    <property type="entry name" value="TerC"/>
    <property type="match status" value="1"/>
</dbReference>
<keyword evidence="3 6" id="KW-0812">Transmembrane</keyword>
<proteinExistence type="inferred from homology"/>
<comment type="subcellular location">
    <subcellularLocation>
        <location evidence="1">Membrane</location>
        <topology evidence="1">Multi-pass membrane protein</topology>
    </subcellularLocation>
</comment>
<keyword evidence="5 6" id="KW-0472">Membrane</keyword>
<keyword evidence="8" id="KW-1185">Reference proteome</keyword>
<dbReference type="Proteomes" id="UP000054422">
    <property type="component" value="Unassembled WGS sequence"/>
</dbReference>
<dbReference type="PANTHER" id="PTHR30238">
    <property type="entry name" value="MEMBRANE BOUND PREDICTED REDOX MODULATOR"/>
    <property type="match status" value="1"/>
</dbReference>